<dbReference type="Proteomes" id="UP001164743">
    <property type="component" value="Chromosome 1A"/>
</dbReference>
<dbReference type="RefSeq" id="XP_053017144.1">
    <property type="nucleotide sequence ID" value="XM_053166010.1"/>
</dbReference>
<sequence>MKAQTGALVHRSTGPRERFGLVRTTRASSSFRAKDNKQRLAAKLQEKLRRQASGILFLWALTSAI</sequence>
<organism evidence="1 2">
    <name type="scientific">Puccinia triticina</name>
    <dbReference type="NCBI Taxonomy" id="208348"/>
    <lineage>
        <taxon>Eukaryota</taxon>
        <taxon>Fungi</taxon>
        <taxon>Dikarya</taxon>
        <taxon>Basidiomycota</taxon>
        <taxon>Pucciniomycotina</taxon>
        <taxon>Pucciniomycetes</taxon>
        <taxon>Pucciniales</taxon>
        <taxon>Pucciniaceae</taxon>
        <taxon>Puccinia</taxon>
    </lineage>
</organism>
<reference evidence="1" key="1">
    <citation type="submission" date="2022-10" db="EMBL/GenBank/DDBJ databases">
        <title>Puccinia triticina Genome sequencing and assembly.</title>
        <authorList>
            <person name="Li C."/>
        </authorList>
    </citation>
    <scope>NUCLEOTIDE SEQUENCE</scope>
    <source>
        <strain evidence="1">Pt15</strain>
    </source>
</reference>
<evidence type="ECO:0000313" key="2">
    <source>
        <dbReference type="Proteomes" id="UP001164743"/>
    </source>
</evidence>
<dbReference type="GeneID" id="77806905"/>
<name>A0ABY7C999_9BASI</name>
<protein>
    <submittedName>
        <fullName evidence="1">Uncharacterized protein</fullName>
    </submittedName>
</protein>
<evidence type="ECO:0000313" key="1">
    <source>
        <dbReference type="EMBL" id="WAQ81589.1"/>
    </source>
</evidence>
<accession>A0ABY7C999</accession>
<gene>
    <name evidence="1" type="ORF">PtA15_1A931</name>
</gene>
<proteinExistence type="predicted"/>
<keyword evidence="2" id="KW-1185">Reference proteome</keyword>
<dbReference type="EMBL" id="CP110421">
    <property type="protein sequence ID" value="WAQ81589.1"/>
    <property type="molecule type" value="Genomic_DNA"/>
</dbReference>